<name>A0ABV2SZY5_9BACT</name>
<reference evidence="2 3" key="1">
    <citation type="submission" date="2024-06" db="EMBL/GenBank/DDBJ databases">
        <title>Chitinophaga defluvii sp. nov., isolated from municipal sewage.</title>
        <authorList>
            <person name="Zhang L."/>
        </authorList>
    </citation>
    <scope>NUCLEOTIDE SEQUENCE [LARGE SCALE GENOMIC DNA]</scope>
    <source>
        <strain evidence="2 3">H8</strain>
    </source>
</reference>
<dbReference type="Proteomes" id="UP001549749">
    <property type="component" value="Unassembled WGS sequence"/>
</dbReference>
<dbReference type="SUPFAM" id="SSF51445">
    <property type="entry name" value="(Trans)glycosidases"/>
    <property type="match status" value="1"/>
</dbReference>
<sequence>MPALSAGPHNNSYGGQLIDASSCVLKDFSLAVGEQTQVLTLKIIAEQSLAIALTITLPDTAFYFDCKMAVTNKKNTPYTVYSSFPYLSGISLGENPTTNLALNMWDRGYPGIKAWEANSGGVYGRDVQMQWQCVYEPTLKEGLAFITMDTTYRNKILTCFPGGGMQSLYFDKETIRKNQTREWPAARVIVFNGNWRTAAMEYRSWVNENMQPRAVPAWYTKEVAMRSSTWLPTKDLVAQAQSGKGAGVITSFEALPKIFAGGYIDCLEIAMWNEGVNLWPETYGPWMSSGFLDFRSDLGGREAFVKGVKNVHREGRKVAMYVAGYGIRTTSPLFKGDDWKKWAIMKNPQGEISFEYRGEKDDEVFGIFTCPGYKPWQDNIVRVCTMLAGAGVDEIRLDELGFPFRPCFNQDHHHESPYDCHRWMREYLRRVREAVDRINPDIVISTEFFMDYFHTYTNGALVMDASGDELDVMKVAMPSYLALSYHAGAAEAAITGAVMSKLESHRQNWAWAHVGTSRPQDYPEGPGQILRWHELYPSFASALTAGNVTDWDPVALNDPKWMGHLWKDSNYWLLTGGHEDATPLAAGGVLVRLPELPPEIQYAFEFDIATTSMKAIKISRNNDGLFIRLENPVSAVLFPFPACPPLPIVTMQQDKAKQLEVKVKLFAPWNPASERAQIGSIRLKALGGTVSGTELNDNTVTFRLNMSQKAMGIPYSFQVTGDCLPLKKWFDIKF</sequence>
<dbReference type="RefSeq" id="WP_354658985.1">
    <property type="nucleotide sequence ID" value="NZ_JBEXAC010000001.1"/>
</dbReference>
<dbReference type="EMBL" id="JBEXAC010000001">
    <property type="protein sequence ID" value="MET6996339.1"/>
    <property type="molecule type" value="Genomic_DNA"/>
</dbReference>
<dbReference type="InterPro" id="IPR046226">
    <property type="entry name" value="DUF6259"/>
</dbReference>
<comment type="caution">
    <text evidence="2">The sequence shown here is derived from an EMBL/GenBank/DDBJ whole genome shotgun (WGS) entry which is preliminary data.</text>
</comment>
<evidence type="ECO:0000259" key="1">
    <source>
        <dbReference type="Pfam" id="PF19773"/>
    </source>
</evidence>
<dbReference type="InterPro" id="IPR017853">
    <property type="entry name" value="GH"/>
</dbReference>
<dbReference type="Gene3D" id="3.20.20.80">
    <property type="entry name" value="Glycosidases"/>
    <property type="match status" value="1"/>
</dbReference>
<gene>
    <name evidence="2" type="ORF">ABR189_03130</name>
</gene>
<keyword evidence="3" id="KW-1185">Reference proteome</keyword>
<organism evidence="2 3">
    <name type="scientific">Chitinophaga defluvii</name>
    <dbReference type="NCBI Taxonomy" id="3163343"/>
    <lineage>
        <taxon>Bacteria</taxon>
        <taxon>Pseudomonadati</taxon>
        <taxon>Bacteroidota</taxon>
        <taxon>Chitinophagia</taxon>
        <taxon>Chitinophagales</taxon>
        <taxon>Chitinophagaceae</taxon>
        <taxon>Chitinophaga</taxon>
    </lineage>
</organism>
<evidence type="ECO:0000313" key="3">
    <source>
        <dbReference type="Proteomes" id="UP001549749"/>
    </source>
</evidence>
<feature type="domain" description="DUF6259" evidence="1">
    <location>
        <begin position="188"/>
        <end position="467"/>
    </location>
</feature>
<evidence type="ECO:0000313" key="2">
    <source>
        <dbReference type="EMBL" id="MET6996339.1"/>
    </source>
</evidence>
<dbReference type="Pfam" id="PF19773">
    <property type="entry name" value="DUF6259"/>
    <property type="match status" value="1"/>
</dbReference>
<protein>
    <submittedName>
        <fullName evidence="2">DUF6259 domain-containing protein</fullName>
    </submittedName>
</protein>
<proteinExistence type="predicted"/>
<accession>A0ABV2SZY5</accession>